<dbReference type="EMBL" id="LS483466">
    <property type="protein sequence ID" value="SQI27101.1"/>
    <property type="molecule type" value="Genomic_DNA"/>
</dbReference>
<name>A0A2X4TIK2_SALER</name>
<evidence type="ECO:0000256" key="1">
    <source>
        <dbReference type="SAM" id="Phobius"/>
    </source>
</evidence>
<keyword evidence="3" id="KW-1185">Reference proteome</keyword>
<evidence type="ECO:0000313" key="2">
    <source>
        <dbReference type="EMBL" id="SQI27101.1"/>
    </source>
</evidence>
<keyword evidence="1" id="KW-1133">Transmembrane helix</keyword>
<feature type="transmembrane region" description="Helical" evidence="1">
    <location>
        <begin position="60"/>
        <end position="79"/>
    </location>
</feature>
<reference evidence="2 3" key="1">
    <citation type="submission" date="2018-06" db="EMBL/GenBank/DDBJ databases">
        <authorList>
            <consortium name="Pathogen Informatics"/>
            <person name="Doyle S."/>
        </authorList>
    </citation>
    <scope>NUCLEOTIDE SEQUENCE [LARGE SCALE GENOMIC DNA]</scope>
    <source>
        <strain evidence="2 3">NCTC7307</strain>
    </source>
</reference>
<proteinExistence type="predicted"/>
<protein>
    <submittedName>
        <fullName evidence="2">Type VI secretion protein IcmF</fullName>
    </submittedName>
</protein>
<keyword evidence="1" id="KW-0812">Transmembrane</keyword>
<sequence>MPGFLKGLKPTIKPAMPRIKISVMILVVLVWVLSLLWIWWKGPEWTVWEHQPFAPVMSRALATAVWILVALGFVTWRVMKRLYWLEKVQNQQRQQEKIR</sequence>
<dbReference type="AlphaFoldDB" id="A0A2X4TIK2"/>
<feature type="transmembrane region" description="Helical" evidence="1">
    <location>
        <begin position="21"/>
        <end position="40"/>
    </location>
</feature>
<organism evidence="2 3">
    <name type="scientific">Salmonella enterica subsp. arizonae</name>
    <dbReference type="NCBI Taxonomy" id="59203"/>
    <lineage>
        <taxon>Bacteria</taxon>
        <taxon>Pseudomonadati</taxon>
        <taxon>Pseudomonadota</taxon>
        <taxon>Gammaproteobacteria</taxon>
        <taxon>Enterobacterales</taxon>
        <taxon>Enterobacteriaceae</taxon>
        <taxon>Salmonella</taxon>
    </lineage>
</organism>
<dbReference type="Proteomes" id="UP000248731">
    <property type="component" value="Chromosome 1"/>
</dbReference>
<gene>
    <name evidence="2" type="primary">icmF_2</name>
    <name evidence="2" type="ORF">NCTC7307_04478</name>
</gene>
<evidence type="ECO:0000313" key="3">
    <source>
        <dbReference type="Proteomes" id="UP000248731"/>
    </source>
</evidence>
<keyword evidence="1" id="KW-0472">Membrane</keyword>
<accession>A0A2X4TIK2</accession>